<dbReference type="InterPro" id="IPR058842">
    <property type="entry name" value="DCST1_C"/>
</dbReference>
<feature type="transmembrane region" description="Helical" evidence="6">
    <location>
        <begin position="562"/>
        <end position="583"/>
    </location>
</feature>
<name>A0ABN8LCY5_CHISP</name>
<evidence type="ECO:0000256" key="2">
    <source>
        <dbReference type="ARBA" id="ARBA00022692"/>
    </source>
</evidence>
<keyword evidence="10" id="KW-1185">Reference proteome</keyword>
<feature type="transmembrane region" description="Helical" evidence="6">
    <location>
        <begin position="85"/>
        <end position="109"/>
    </location>
</feature>
<sequence>MAYFALLWKARTIEKYRLNYESEKINSIMMSKNPMPKQSLSQRWRHYRYDTQKRISRNFRRWYPEGSSMSNFLLYLRTDQTFPNFVLKSILGFVGGIILTYLCFMFFVFQLSISLMHATIMSSVIGVLLTLGLAFSYRIRCLVFLLVPQFFSRVGRYTLTCYALVLILTGPATNTLKNSEVLSESLACGQEQIKTSVGHIKTLMDRPLNSLKDSVKVMVEKLRAIAVKMKAIILKVNRLILSLTQVINTGYFRLNSLTNVCNERLGTPYRRCIHSFQDGIEACKSTFGSNESSFCNTGKVVKNICTKYKHNLVFVFFEHLSGNIVPIVKRRLKNFSERIKHMFYLEVHVHHSYSFSSNTSRTACQVAAGIVTEIRKRADPLLTWLSWSSYVTSLFLLLIIFRAKSYQHMFETRSRFDNRYITKDIRILDLKRQRERREAILPLNRREQAKYVTTTSFRLVASEKAYLSRSVVFMTITTFKLMIHMIADYSLYWVLMTIRHHGRFQTPPQPGAGDTGIHISGSGLTADLLKSIVAGLSVLLESPILSPLSCLPNPSPPDLKRYTQIGVLILLLWFFSMFEPYGLRLRHVVMGHYQPDRAKTRAVWLYNHIIRARAGFMKLARRKLHRTYKYRCEELTFAQWLQHHIPFCWLRSLLGINDERPHCLLCGTVYDESRPDTQLIRCKSANCPGAFCDSCFADIGELCTICLAPEDYGDLSDVSIEKGSSEDSDESDDDSGFSKISAICKLNISKISRSSTKLCERYKSSIFSRNKSEQQALIPLISKRNDKIDFSNNYTDKCALESPRKDIKKSIRLRRRYISTDACVYHYDKKEQLLCQFNDVDYETFNFDICIIFDKLCIAYNDFILTEVKAYYDQVYLNHKAIKYRCYKTNKLKCNVKNFKNKKKFSARKSPKDVTTLKDSKCRVMPTDGTKSVSQCSFYRIILAPNSIKIQKIIKNTKLLTDMAQYFKTNIKCKMKRKRKKSKVSRGMKCLRRTYQSKFLKPIVLSNDVVTFSSYSNHGQKSAFNSYYSEKSNDSKVYKKDKYFRKYTQVYSGSCNGLQKLRSLVTNYWKNIVANGSSEIQVTISNTKSDTFVSKESKNYKRRKKKESNQKTCCTSDDVGLRSDGVGNEETRKYRISAFISDQEWIKRQWKKRTNTHTNFNSELDVACNYINEALPDNKSISIKNKVNGRKSHPLHCDNNLLKGDTKYILQNQGVTVTETHFTVKDVCKKYGCDLITVTSSNTSMEKILKAVRQVFEKGQHEDTTAKCTPFNKYKEFYESVTNIGAMCKGGCWEDAVEVENEESEECPSECGSEETCDPYIIFSDGSCTKSCLLKKPSANIKFSLKNFGSDLSDRLKNGVKSSLTFLKNLRNSIKKSNCWTRRQKTNKKKNCDKCCNPQQITGNDLADISIQSNHKKEEEEKQETGAVCCCSYEKLNSSSDVDADVNEGDIRVEKRSKTSVAIQKISSKADMHSKATGELNILIANIIANKLKACVIVSRKPTQRKTLTPLHAPLLINED</sequence>
<dbReference type="EMBL" id="OU963895">
    <property type="protein sequence ID" value="CAH2984893.1"/>
    <property type="molecule type" value="Genomic_DNA"/>
</dbReference>
<evidence type="ECO:0000256" key="4">
    <source>
        <dbReference type="ARBA" id="ARBA00023136"/>
    </source>
</evidence>
<feature type="domain" description="Dendritic cell-specific transmembrane protein-like" evidence="7">
    <location>
        <begin position="416"/>
        <end position="606"/>
    </location>
</feature>
<feature type="region of interest" description="Disordered" evidence="5">
    <location>
        <begin position="1095"/>
        <end position="1114"/>
    </location>
</feature>
<comment type="subcellular location">
    <subcellularLocation>
        <location evidence="1">Membrane</location>
        <topology evidence="1">Multi-pass membrane protein</topology>
    </subcellularLocation>
</comment>
<evidence type="ECO:0000259" key="8">
    <source>
        <dbReference type="Pfam" id="PF26037"/>
    </source>
</evidence>
<evidence type="ECO:0008006" key="11">
    <source>
        <dbReference type="Google" id="ProtNLM"/>
    </source>
</evidence>
<evidence type="ECO:0000313" key="10">
    <source>
        <dbReference type="Proteomes" id="UP001153292"/>
    </source>
</evidence>
<keyword evidence="2 6" id="KW-0812">Transmembrane</keyword>
<accession>A0ABN8LCY5</accession>
<evidence type="ECO:0000256" key="3">
    <source>
        <dbReference type="ARBA" id="ARBA00022989"/>
    </source>
</evidence>
<feature type="transmembrane region" description="Helical" evidence="6">
    <location>
        <begin position="466"/>
        <end position="487"/>
    </location>
</feature>
<evidence type="ECO:0000256" key="1">
    <source>
        <dbReference type="ARBA" id="ARBA00004141"/>
    </source>
</evidence>
<dbReference type="Proteomes" id="UP001153292">
    <property type="component" value="Chromosome 2"/>
</dbReference>
<feature type="domain" description="E3 ubiquitin-protein ligase DCST1-like C-terminal" evidence="8">
    <location>
        <begin position="662"/>
        <end position="709"/>
    </location>
</feature>
<proteinExistence type="predicted"/>
<dbReference type="Pfam" id="PF07782">
    <property type="entry name" value="DC_STAMP"/>
    <property type="match status" value="1"/>
</dbReference>
<dbReference type="PANTHER" id="PTHR21041:SF9">
    <property type="entry name" value="DENDRITIC CELL-SPECIFIC TRANSMEMBRANE PROTEIN-LIKE DOMAIN-CONTAINING PROTEIN"/>
    <property type="match status" value="1"/>
</dbReference>
<keyword evidence="4 6" id="KW-0472">Membrane</keyword>
<dbReference type="InterPro" id="IPR012858">
    <property type="entry name" value="DC_STAMP-like"/>
</dbReference>
<gene>
    <name evidence="9" type="ORF">CHILSU_LOCUS4798</name>
</gene>
<evidence type="ECO:0000256" key="5">
    <source>
        <dbReference type="SAM" id="MobiDB-lite"/>
    </source>
</evidence>
<evidence type="ECO:0000259" key="7">
    <source>
        <dbReference type="Pfam" id="PF07782"/>
    </source>
</evidence>
<organism evidence="9 10">
    <name type="scientific">Chilo suppressalis</name>
    <name type="common">Asiatic rice borer moth</name>
    <dbReference type="NCBI Taxonomy" id="168631"/>
    <lineage>
        <taxon>Eukaryota</taxon>
        <taxon>Metazoa</taxon>
        <taxon>Ecdysozoa</taxon>
        <taxon>Arthropoda</taxon>
        <taxon>Hexapoda</taxon>
        <taxon>Insecta</taxon>
        <taxon>Pterygota</taxon>
        <taxon>Neoptera</taxon>
        <taxon>Endopterygota</taxon>
        <taxon>Lepidoptera</taxon>
        <taxon>Glossata</taxon>
        <taxon>Ditrysia</taxon>
        <taxon>Pyraloidea</taxon>
        <taxon>Crambidae</taxon>
        <taxon>Crambinae</taxon>
        <taxon>Chilo</taxon>
    </lineage>
</organism>
<feature type="transmembrane region" description="Helical" evidence="6">
    <location>
        <begin position="115"/>
        <end position="137"/>
    </location>
</feature>
<protein>
    <recommendedName>
        <fullName evidence="11">Dendritic cell-specific transmembrane protein-like domain-containing protein</fullName>
    </recommendedName>
</protein>
<dbReference type="InterPro" id="IPR051856">
    <property type="entry name" value="CSR-E3_Ligase_Protein"/>
</dbReference>
<feature type="transmembrane region" description="Helical" evidence="6">
    <location>
        <begin position="381"/>
        <end position="401"/>
    </location>
</feature>
<reference evidence="9" key="1">
    <citation type="submission" date="2021-12" db="EMBL/GenBank/DDBJ databases">
        <authorList>
            <person name="King R."/>
        </authorList>
    </citation>
    <scope>NUCLEOTIDE SEQUENCE</scope>
</reference>
<evidence type="ECO:0000256" key="6">
    <source>
        <dbReference type="SAM" id="Phobius"/>
    </source>
</evidence>
<keyword evidence="3 6" id="KW-1133">Transmembrane helix</keyword>
<evidence type="ECO:0000313" key="9">
    <source>
        <dbReference type="EMBL" id="CAH2984893.1"/>
    </source>
</evidence>
<dbReference type="PANTHER" id="PTHR21041">
    <property type="entry name" value="DENDRITIC CELL-SPECIFIC TRANSMEMBRANE PROTEIN"/>
    <property type="match status" value="1"/>
</dbReference>
<dbReference type="Pfam" id="PF26039">
    <property type="entry name" value="Dcst2"/>
    <property type="match status" value="1"/>
</dbReference>
<dbReference type="Pfam" id="PF26037">
    <property type="entry name" value="zf-RING_DCST1_C"/>
    <property type="match status" value="1"/>
</dbReference>